<feature type="domain" description="HTH cro/C1-type" evidence="1">
    <location>
        <begin position="24"/>
        <end position="56"/>
    </location>
</feature>
<accession>A0A1H9RH88</accession>
<dbReference type="InterPro" id="IPR001387">
    <property type="entry name" value="Cro/C1-type_HTH"/>
</dbReference>
<dbReference type="SMART" id="SM00530">
    <property type="entry name" value="HTH_XRE"/>
    <property type="match status" value="1"/>
</dbReference>
<evidence type="ECO:0000313" key="3">
    <source>
        <dbReference type="Proteomes" id="UP000199766"/>
    </source>
</evidence>
<dbReference type="Pfam" id="PF13560">
    <property type="entry name" value="HTH_31"/>
    <property type="match status" value="1"/>
</dbReference>
<gene>
    <name evidence="2" type="ORF">SAMN02982919_02874</name>
</gene>
<proteinExistence type="predicted"/>
<evidence type="ECO:0000313" key="2">
    <source>
        <dbReference type="EMBL" id="SER72054.1"/>
    </source>
</evidence>
<keyword evidence="3" id="KW-1185">Reference proteome</keyword>
<evidence type="ECO:0000259" key="1">
    <source>
        <dbReference type="PROSITE" id="PS50943"/>
    </source>
</evidence>
<organism evidence="2 3">
    <name type="scientific">Giesbergeria anulus</name>
    <dbReference type="NCBI Taxonomy" id="180197"/>
    <lineage>
        <taxon>Bacteria</taxon>
        <taxon>Pseudomonadati</taxon>
        <taxon>Pseudomonadota</taxon>
        <taxon>Betaproteobacteria</taxon>
        <taxon>Burkholderiales</taxon>
        <taxon>Comamonadaceae</taxon>
        <taxon>Giesbergeria</taxon>
    </lineage>
</organism>
<dbReference type="RefSeq" id="WP_245751488.1">
    <property type="nucleotide sequence ID" value="NZ_FOGD01000013.1"/>
</dbReference>
<dbReference type="Proteomes" id="UP000199766">
    <property type="component" value="Unassembled WGS sequence"/>
</dbReference>
<sequence>MKITQSYAIPKHLLLECTRMGQLLARLRTARKVKQADAALRAGLSRNTAYRLERGEPGLALGQVLRYLDAIAPGSTLLDLLLENDPALVSLAAREATKRVRDLNARELQELDF</sequence>
<dbReference type="STRING" id="180197.SAMN02982919_02874"/>
<dbReference type="Gene3D" id="1.10.260.40">
    <property type="entry name" value="lambda repressor-like DNA-binding domains"/>
    <property type="match status" value="1"/>
</dbReference>
<dbReference type="InterPro" id="IPR010982">
    <property type="entry name" value="Lambda_DNA-bd_dom_sf"/>
</dbReference>
<dbReference type="AlphaFoldDB" id="A0A1H9RH88"/>
<dbReference type="SUPFAM" id="SSF47413">
    <property type="entry name" value="lambda repressor-like DNA-binding domains"/>
    <property type="match status" value="1"/>
</dbReference>
<name>A0A1H9RH88_9BURK</name>
<protein>
    <submittedName>
        <fullName evidence="2">Helix-turn-helix domain-containing protein</fullName>
    </submittedName>
</protein>
<dbReference type="GO" id="GO:0003677">
    <property type="term" value="F:DNA binding"/>
    <property type="evidence" value="ECO:0007669"/>
    <property type="project" value="InterPro"/>
</dbReference>
<reference evidence="2 3" key="1">
    <citation type="submission" date="2016-10" db="EMBL/GenBank/DDBJ databases">
        <authorList>
            <person name="de Groot N.N."/>
        </authorList>
    </citation>
    <scope>NUCLEOTIDE SEQUENCE [LARGE SCALE GENOMIC DNA]</scope>
    <source>
        <strain evidence="2 3">ATCC 35958</strain>
    </source>
</reference>
<dbReference type="PROSITE" id="PS50943">
    <property type="entry name" value="HTH_CROC1"/>
    <property type="match status" value="1"/>
</dbReference>
<dbReference type="CDD" id="cd00093">
    <property type="entry name" value="HTH_XRE"/>
    <property type="match status" value="1"/>
</dbReference>
<dbReference type="EMBL" id="FOGD01000013">
    <property type="protein sequence ID" value="SER72054.1"/>
    <property type="molecule type" value="Genomic_DNA"/>
</dbReference>